<evidence type="ECO:0000259" key="4">
    <source>
        <dbReference type="Pfam" id="PF20220"/>
    </source>
</evidence>
<organism evidence="5 6">
    <name type="scientific">Sorangium cellulosum</name>
    <name type="common">Polyangium cellulosum</name>
    <dbReference type="NCBI Taxonomy" id="56"/>
    <lineage>
        <taxon>Bacteria</taxon>
        <taxon>Pseudomonadati</taxon>
        <taxon>Myxococcota</taxon>
        <taxon>Polyangia</taxon>
        <taxon>Polyangiales</taxon>
        <taxon>Polyangiaceae</taxon>
        <taxon>Sorangium</taxon>
    </lineage>
</organism>
<evidence type="ECO:0000256" key="1">
    <source>
        <dbReference type="SAM" id="Coils"/>
    </source>
</evidence>
<dbReference type="EMBL" id="CP012672">
    <property type="protein sequence ID" value="AUX37645.1"/>
    <property type="molecule type" value="Genomic_DNA"/>
</dbReference>
<dbReference type="InterPro" id="IPR041079">
    <property type="entry name" value="Neuraminidase-like"/>
</dbReference>
<feature type="domain" description="ABC toxin N-terminal" evidence="4">
    <location>
        <begin position="1324"/>
        <end position="1453"/>
    </location>
</feature>
<evidence type="ECO:0000313" key="5">
    <source>
        <dbReference type="EMBL" id="AUX37645.1"/>
    </source>
</evidence>
<evidence type="ECO:0000259" key="3">
    <source>
        <dbReference type="Pfam" id="PF18413"/>
    </source>
</evidence>
<dbReference type="RefSeq" id="WP_129580242.1">
    <property type="nucleotide sequence ID" value="NZ_CP012672.1"/>
</dbReference>
<proteinExistence type="predicted"/>
<keyword evidence="1" id="KW-0175">Coiled coil</keyword>
<accession>A0A4P2R3T5</accession>
<evidence type="ECO:0000313" key="6">
    <source>
        <dbReference type="Proteomes" id="UP000295497"/>
    </source>
</evidence>
<dbReference type="InterPro" id="IPR040840">
    <property type="entry name" value="TcA_TcB_BD"/>
</dbReference>
<sequence length="2964" mass="325523">MSISRENLIALGKLSGKTLSDVAALNPSLHGELLGEVTEERRVATEVAFADASSGLRAIVGAVDLAAGANRDRPVKAVLADLLDDGQVDAPLRAELATKLSTLAHVDAFAGGVSSDVALKEHPLFRRSVEKAAMVVLADAAQLSAGKTDALLNQVHNVTQLDDRRLERLVQEQALTETEARRLGAIASVANLAGGHLGLAQAAISVGNVTRPEHLLRLDVAAWEGAITSSGAEPPDGLDARAYAEELHRRVAELYPTETVMSRIMPRDVMLYSQALSGVQPLFQRNTKITTVDFDALDTTGFTQQQRETLRAAHANMRALVRLHPGLGLAEIVDREGMSVPQKFEAICLRLETLDRLQQHNWDVELLALDLTADSDDLKALNFTDINEQDRPFVVAELKAYQRVYTLAGDIGKIDALLRAGYSSATAVARVDLDTFAQKTGLDRDSASSIHRRAREVAGTAVAQMGAVIDILKGGFDSLAVGNLGPSSLDYLRKLDGFTELFGSQDYCDCAHCQSILSPAAYFVDLMEFIEEHVTKHHFTGARASHVLALKSRRPDLWTLPLTCENTHTQVPTLDIINEILENYIAQRQGFAGALSDRVAVRTAVYRDTLPSAVDSFRQPFLLPFARIEQYLGHFSVSRADVAAAMGSPAGVRAAAALGLSMPQRDTILIAKPQISFLEHIYGADFTLLQSGKIDPIETKVLLKHSGIRRDELEILSACRFVTARGAERPRFVQAKRSADSVQNDVERVHDLTPGALDRMHRFVRLARHLPWTLAEVDLALDSVMTAGLAATLDEAALEALAAIKEIAVRLHLKVEQAVTLFSLIPNIAPGEGKPGLFDRLFNAKPFTLADGPLPKPAVAFIHSAFRDAAPPPGNDATLPRLMAGLQVDAEQLAALIRELAAPLGADLGHDAPEAARGFLLTQENLALLYRHARLLQALKVSVAQLFQLIAFAGIGGPVQTLAHVRALIEAHDLWKSSGLSLDDLGFVTRGRVEDESRYPSAEGVAATIAGEAMRERLTQFADTVFAFLPSVTEDQSRAIVAANAAAFTLVPETGLLRLSDDFSSHGPLTIPPGIGLTAAAARSALDPFHARGILFVKLAAHLGLPVDRLPVMCAMIGADLSAPGVVQALHGGPTDALEAIVAALAPLAMLFKHAAFDAGVLSYMQAFPDKFAIADFKALTPASVRALLAYRTLVDVSALSPFSAEPVASNADAMRGAITIFDPVTKFAADPWIAADALRLQRPLLITLLQHVTLPSTALEALTALAKAAALAQTLGLDGETLGLILADGYDDLSRAADGLVATFRTNYPDEAEFEEKIAPSEDKIRSLQRDALVDYLIRSIHPEFEAKDELYQHFLVDVQLEGCARTSRVVAGISSLQLYVHRILINLEQDRRAPEDPAHVHVPPAAIPADEWAWRKNYRVWEANRKVFLYPENYIEPDLRDDKSPLFQELEQTLLQQDINEQTVLDAYTRYLAGFEEIARLKIAGVYHDKNPEDRTDILHMFGVTQSDPPVYYYRTAENVHYGETESDRATSWSPWRKIDVQIPVRTVSPVVYQGRLIVFWIEISTQARHNVSGGGSRFTGYRHTFSLRYTSLKLDGTWSPPQAVRLAGASAPYRSSWVSAPNGVAADPLADYGESAHFRKVPRYDLYAHDDEPLDGYTLRGYVWDRCYPEIKEDGELVVTCIGFGTRAKIDFAENVIVPMNPWNMRPPHVGSVLSIKNTRSLDNPDRSRPHLFFGLPASFLIDPYAQTTVSRNAANGSYLQGRIIAEWMLDHFFDSVHDVDLGELKFGDDLTIVNGSVSDAILTSGQDLIYLQCRPKSPSSQVRSPIFYLAKRLGTRLADDLSRALFTRGVDGLLDVETQKALGEPGLPFTVVDYLIDRTTKGEIDFTGSLGVYFREMFFHIPALIANHLNVQGRYAAAQRWHHFIFDPTATETIAVPPELSAAERAFRQRDRVWRYIEFRGLDAPKLRKTLTDGAALEAYKRDPFNPHAIARLRLSAYQKAIVMKYIDNLLDWGDSLFTQFTTESIHEAVMLYVMASDILGPRPDKLGSCGEGNIAPKTYEAIAPHLGAGEDVLIELEQWHVGRPEVALSPQGLPKMQRATFVLETARLAARGGRLGANAPPAKVMVPERRAVEWSLIDVDEQVDSRPGSALLATERDLAQAGLIELDAAEVSATVRTPGMAPQDDRITRGLIARPLDRARTGIGLWTASGGKDVPAADFGSVDRSWFDRFWRFGIAVIRQVSPVFCVPENKDLSAYWARVEDRLFKIRNCMDIAGVKRLPALFAPEIDPRLLVRARAAGLSLEDVLNATTGSLPPYRFAYLIEKAKQATATVQAFGAALYAALERRDNEELSRLRVVHQQNLLEMTTKLRELDLKVADEAIEQLRRQKAAIEYRRDYYQGLLDGDLSAWERTQQGARHAATIASGIGALQQMLAGILYLVPQLGSPFAMKYGGVELGNSANAFASLTRAAATLSEQVSASAGLEAGFERRREGWEHQVELAEHELRQVEKQITGAELRKEIARRSIDLHAESIKQAEEIFEFHNERFTNLGLFNHLATTLQRLYRDAYGGALAMARLAEQAYRFERNDEATPLLSPSYWEVSRAGLLAGERLMIDLLAMERRFIETNLRALEIDQPFSLAQLDPAALMRLKETGTTDFSIPELAFDLFYPGQYRRRIRSVRLTIPCITGPFTNVGATLTLTGSKVRRQPALGEAELFDVPLRRSTTVATSTAQNDAGVLEFGFRDERYMPFEGSGAISSWRLTLPANFRPFDYQTITDAIVHIAYTAEFDGAFRDEVEAVNGAAEGTIASVLSNTPLARTFSLRQDFSSVFARLLHSPVDTEVRIEITPRHFPLFLQGRSLQITGASLILRTPRDQTATGLRIAVNGAEQTDFTREERFGGMFARALGAALAGSPVATHRLSVRASGDLAPDAPAPGDLSALDSTKVHDILLYIEFKPA</sequence>
<feature type="coiled-coil region" evidence="1">
    <location>
        <begin position="2496"/>
        <end position="2530"/>
    </location>
</feature>
<dbReference type="Proteomes" id="UP000295497">
    <property type="component" value="Chromosome"/>
</dbReference>
<dbReference type="Pfam" id="PF18413">
    <property type="entry name" value="Neuraminidase"/>
    <property type="match status" value="1"/>
</dbReference>
<dbReference type="InterPro" id="IPR046839">
    <property type="entry name" value="ABC_toxin_N"/>
</dbReference>
<evidence type="ECO:0000259" key="2">
    <source>
        <dbReference type="Pfam" id="PF18276"/>
    </source>
</evidence>
<feature type="domain" description="Neuraminidase-like" evidence="3">
    <location>
        <begin position="1483"/>
        <end position="1608"/>
    </location>
</feature>
<evidence type="ECO:0008006" key="7">
    <source>
        <dbReference type="Google" id="ProtNLM"/>
    </source>
</evidence>
<dbReference type="Pfam" id="PF18276">
    <property type="entry name" value="TcA_TcB_BD"/>
    <property type="match status" value="1"/>
</dbReference>
<feature type="domain" description="Tc toxin complex TcA C-terminal TcB-binding" evidence="2">
    <location>
        <begin position="2515"/>
        <end position="2792"/>
    </location>
</feature>
<gene>
    <name evidence="5" type="ORF">SOCE836_098750</name>
</gene>
<name>A0A4P2R3T5_SORCE</name>
<reference evidence="5 6" key="1">
    <citation type="submission" date="2015-09" db="EMBL/GenBank/DDBJ databases">
        <title>Sorangium comparison.</title>
        <authorList>
            <person name="Zaburannyi N."/>
            <person name="Bunk B."/>
            <person name="Overmann J."/>
            <person name="Mueller R."/>
        </authorList>
    </citation>
    <scope>NUCLEOTIDE SEQUENCE [LARGE SCALE GENOMIC DNA]</scope>
    <source>
        <strain evidence="5 6">So ce836</strain>
    </source>
</reference>
<protein>
    <recommendedName>
        <fullName evidence="7">Toxin subunit</fullName>
    </recommendedName>
</protein>
<dbReference type="Pfam" id="PF20220">
    <property type="entry name" value="ABC_toxin_N"/>
    <property type="match status" value="1"/>
</dbReference>